<keyword evidence="2" id="KW-1185">Reference proteome</keyword>
<protein>
    <recommendedName>
        <fullName evidence="3">CPXCG motif-containing cysteine-rich protein</fullName>
    </recommendedName>
</protein>
<dbReference type="InterPro" id="IPR025990">
    <property type="entry name" value="zinc_ribbon_bacterial"/>
</dbReference>
<gene>
    <name evidence="1" type="ORF">GCM10023342_05500</name>
</gene>
<sequence>MAPGWSFTLESVCNDTHIVAHQGVTQASRAMHEAMLASRPVSCPYCGTPFELLVDGSQGSHSTWEDCPRCCAPIQVSVDVAEPDGSVQAVTLARDDDVL</sequence>
<dbReference type="Proteomes" id="UP001500074">
    <property type="component" value="Unassembled WGS sequence"/>
</dbReference>
<dbReference type="Pfam" id="PF14255">
    <property type="entry name" value="Zn_ribbon_21"/>
    <property type="match status" value="1"/>
</dbReference>
<evidence type="ECO:0000313" key="2">
    <source>
        <dbReference type="Proteomes" id="UP001500074"/>
    </source>
</evidence>
<reference evidence="2" key="1">
    <citation type="journal article" date="2019" name="Int. J. Syst. Evol. Microbiol.">
        <title>The Global Catalogue of Microorganisms (GCM) 10K type strain sequencing project: providing services to taxonomists for standard genome sequencing and annotation.</title>
        <authorList>
            <consortium name="The Broad Institute Genomics Platform"/>
            <consortium name="The Broad Institute Genome Sequencing Center for Infectious Disease"/>
            <person name="Wu L."/>
            <person name="Ma J."/>
        </authorList>
    </citation>
    <scope>NUCLEOTIDE SEQUENCE [LARGE SCALE GENOMIC DNA]</scope>
    <source>
        <strain evidence="2">JCM 18472</strain>
    </source>
</reference>
<name>A0ABP9R3E1_9GAMM</name>
<organism evidence="1 2">
    <name type="scientific">Modicisalibacter zincidurans</name>
    <dbReference type="NCBI Taxonomy" id="1178777"/>
    <lineage>
        <taxon>Bacteria</taxon>
        <taxon>Pseudomonadati</taxon>
        <taxon>Pseudomonadota</taxon>
        <taxon>Gammaproteobacteria</taxon>
        <taxon>Oceanospirillales</taxon>
        <taxon>Halomonadaceae</taxon>
        <taxon>Modicisalibacter</taxon>
    </lineage>
</organism>
<comment type="caution">
    <text evidence="1">The sequence shown here is derived from an EMBL/GenBank/DDBJ whole genome shotgun (WGS) entry which is preliminary data.</text>
</comment>
<proteinExistence type="predicted"/>
<evidence type="ECO:0000313" key="1">
    <source>
        <dbReference type="EMBL" id="GAA5171182.1"/>
    </source>
</evidence>
<dbReference type="EMBL" id="BAABKI010000009">
    <property type="protein sequence ID" value="GAA5171182.1"/>
    <property type="molecule type" value="Genomic_DNA"/>
</dbReference>
<accession>A0ABP9R3E1</accession>
<evidence type="ECO:0008006" key="3">
    <source>
        <dbReference type="Google" id="ProtNLM"/>
    </source>
</evidence>